<protein>
    <recommendedName>
        <fullName evidence="3">Mth938-like domain-containing protein</fullName>
    </recommendedName>
</protein>
<accession>A0A919CQE3</accession>
<dbReference type="AlphaFoldDB" id="A0A919CQE3"/>
<dbReference type="CDD" id="cd00248">
    <property type="entry name" value="Mth938-like"/>
    <property type="match status" value="1"/>
</dbReference>
<dbReference type="InterPro" id="IPR036748">
    <property type="entry name" value="MTH938-like_sf"/>
</dbReference>
<reference evidence="1" key="1">
    <citation type="journal article" date="2014" name="Int. J. Syst. Evol. Microbiol.">
        <title>Complete genome sequence of Corynebacterium casei LMG S-19264T (=DSM 44701T), isolated from a smear-ripened cheese.</title>
        <authorList>
            <consortium name="US DOE Joint Genome Institute (JGI-PGF)"/>
            <person name="Walter F."/>
            <person name="Albersmeier A."/>
            <person name="Kalinowski J."/>
            <person name="Ruckert C."/>
        </authorList>
    </citation>
    <scope>NUCLEOTIDE SEQUENCE</scope>
    <source>
        <strain evidence="1">KCTC 42651</strain>
    </source>
</reference>
<keyword evidence="2" id="KW-1185">Reference proteome</keyword>
<name>A0A919CQE3_9PROT</name>
<evidence type="ECO:0000313" key="1">
    <source>
        <dbReference type="EMBL" id="GHD48165.1"/>
    </source>
</evidence>
<dbReference type="Proteomes" id="UP000630353">
    <property type="component" value="Unassembled WGS sequence"/>
</dbReference>
<organism evidence="1 2">
    <name type="scientific">Thalassobaculum fulvum</name>
    <dbReference type="NCBI Taxonomy" id="1633335"/>
    <lineage>
        <taxon>Bacteria</taxon>
        <taxon>Pseudomonadati</taxon>
        <taxon>Pseudomonadota</taxon>
        <taxon>Alphaproteobacteria</taxon>
        <taxon>Rhodospirillales</taxon>
        <taxon>Thalassobaculaceae</taxon>
        <taxon>Thalassobaculum</taxon>
    </lineage>
</organism>
<comment type="caution">
    <text evidence="1">The sequence shown here is derived from an EMBL/GenBank/DDBJ whole genome shotgun (WGS) entry which is preliminary data.</text>
</comment>
<sequence length="128" mass="13660">MDVTPLVPEGVQIIHGYGDGGFRIAQVFHRGPVLVMPETTVPWAVEPATALAPLEPDTLAPILGAEIGFDILLIGTGRAQVFIPPAIRQRIRERGPVAEMMDTGAACRTFNLLLAEGRRVAAALLPVD</sequence>
<reference evidence="1" key="2">
    <citation type="submission" date="2020-09" db="EMBL/GenBank/DDBJ databases">
        <authorList>
            <person name="Sun Q."/>
            <person name="Kim S."/>
        </authorList>
    </citation>
    <scope>NUCLEOTIDE SEQUENCE</scope>
    <source>
        <strain evidence="1">KCTC 42651</strain>
    </source>
</reference>
<evidence type="ECO:0000313" key="2">
    <source>
        <dbReference type="Proteomes" id="UP000630353"/>
    </source>
</evidence>
<proteinExistence type="predicted"/>
<dbReference type="EMBL" id="BMZS01000004">
    <property type="protein sequence ID" value="GHD48165.1"/>
    <property type="molecule type" value="Genomic_DNA"/>
</dbReference>
<dbReference type="PANTHER" id="PTHR21192:SF2">
    <property type="entry name" value="NADH DEHYDROGENASE [UBIQUINONE] 1 ALPHA SUBCOMPLEX ASSEMBLY FACTOR 3"/>
    <property type="match status" value="1"/>
</dbReference>
<dbReference type="RefSeq" id="WP_189988739.1">
    <property type="nucleotide sequence ID" value="NZ_BMZS01000004.1"/>
</dbReference>
<gene>
    <name evidence="1" type="ORF">GCM10017083_18930</name>
</gene>
<evidence type="ECO:0008006" key="3">
    <source>
        <dbReference type="Google" id="ProtNLM"/>
    </source>
</evidence>
<dbReference type="Gene3D" id="3.40.1230.10">
    <property type="entry name" value="MTH938-like"/>
    <property type="match status" value="1"/>
</dbReference>
<dbReference type="SUPFAM" id="SSF64076">
    <property type="entry name" value="MTH938-like"/>
    <property type="match status" value="1"/>
</dbReference>
<dbReference type="Pfam" id="PF04430">
    <property type="entry name" value="DUF498"/>
    <property type="match status" value="1"/>
</dbReference>
<dbReference type="InterPro" id="IPR007523">
    <property type="entry name" value="NDUFAF3/AAMDC"/>
</dbReference>
<dbReference type="PANTHER" id="PTHR21192">
    <property type="entry name" value="NUCLEAR PROTEIN E3-3"/>
    <property type="match status" value="1"/>
</dbReference>